<dbReference type="EMBL" id="JAATIP010000007">
    <property type="protein sequence ID" value="KAF4395167.1"/>
    <property type="molecule type" value="Genomic_DNA"/>
</dbReference>
<feature type="compositionally biased region" description="Basic and acidic residues" evidence="1">
    <location>
        <begin position="1"/>
        <end position="27"/>
    </location>
</feature>
<evidence type="ECO:0000313" key="3">
    <source>
        <dbReference type="Proteomes" id="UP000525078"/>
    </source>
</evidence>
<evidence type="ECO:0000313" key="2">
    <source>
        <dbReference type="EMBL" id="KAF4395167.1"/>
    </source>
</evidence>
<sequence>MAEHTESAEAKSESLIEKITEKIHGHGDSSSPSSDSESEQVKPESPSSVKTKIFWLFGRERPVHQVFGGGKRSVVESGNYQAPFDESLLLKVKSEKVKPYLEGRCI</sequence>
<comment type="caution">
    <text evidence="2">The sequence shown here is derived from an EMBL/GenBank/DDBJ whole genome shotgun (WGS) entry which is preliminary data.</text>
</comment>
<dbReference type="Proteomes" id="UP000525078">
    <property type="component" value="Unassembled WGS sequence"/>
</dbReference>
<name>A0A7J6HIT0_CANSA</name>
<gene>
    <name evidence="2" type="ORF">F8388_001554</name>
</gene>
<proteinExistence type="predicted"/>
<dbReference type="AlphaFoldDB" id="A0A7J6HIT0"/>
<reference evidence="2 3" key="1">
    <citation type="journal article" date="2020" name="bioRxiv">
        <title>Sequence and annotation of 42 cannabis genomes reveals extensive copy number variation in cannabinoid synthesis and pathogen resistance genes.</title>
        <authorList>
            <person name="Mckernan K.J."/>
            <person name="Helbert Y."/>
            <person name="Kane L.T."/>
            <person name="Ebling H."/>
            <person name="Zhang L."/>
            <person name="Liu B."/>
            <person name="Eaton Z."/>
            <person name="Mclaughlin S."/>
            <person name="Kingan S."/>
            <person name="Baybayan P."/>
            <person name="Concepcion G."/>
            <person name="Jordan M."/>
            <person name="Riva A."/>
            <person name="Barbazuk W."/>
            <person name="Harkins T."/>
        </authorList>
    </citation>
    <scope>NUCLEOTIDE SEQUENCE [LARGE SCALE GENOMIC DNA]</scope>
    <source>
        <strain evidence="3">cv. Jamaican Lion 4</strain>
        <tissue evidence="2">Leaf</tissue>
    </source>
</reference>
<evidence type="ECO:0000256" key="1">
    <source>
        <dbReference type="SAM" id="MobiDB-lite"/>
    </source>
</evidence>
<accession>A0A7J6HIT0</accession>
<feature type="region of interest" description="Disordered" evidence="1">
    <location>
        <begin position="1"/>
        <end position="48"/>
    </location>
</feature>
<organism evidence="2 3">
    <name type="scientific">Cannabis sativa</name>
    <name type="common">Hemp</name>
    <name type="synonym">Marijuana</name>
    <dbReference type="NCBI Taxonomy" id="3483"/>
    <lineage>
        <taxon>Eukaryota</taxon>
        <taxon>Viridiplantae</taxon>
        <taxon>Streptophyta</taxon>
        <taxon>Embryophyta</taxon>
        <taxon>Tracheophyta</taxon>
        <taxon>Spermatophyta</taxon>
        <taxon>Magnoliopsida</taxon>
        <taxon>eudicotyledons</taxon>
        <taxon>Gunneridae</taxon>
        <taxon>Pentapetalae</taxon>
        <taxon>rosids</taxon>
        <taxon>fabids</taxon>
        <taxon>Rosales</taxon>
        <taxon>Cannabaceae</taxon>
        <taxon>Cannabis</taxon>
    </lineage>
</organism>
<protein>
    <submittedName>
        <fullName evidence="2">Uncharacterized protein</fullName>
    </submittedName>
</protein>